<keyword evidence="4 7" id="KW-0067">ATP-binding</keyword>
<dbReference type="GO" id="GO:0015658">
    <property type="term" value="F:branched-chain amino acid transmembrane transporter activity"/>
    <property type="evidence" value="ECO:0007669"/>
    <property type="project" value="TreeGrafter"/>
</dbReference>
<dbReference type="GO" id="GO:0016887">
    <property type="term" value="F:ATP hydrolysis activity"/>
    <property type="evidence" value="ECO:0007669"/>
    <property type="project" value="InterPro"/>
</dbReference>
<evidence type="ECO:0000256" key="4">
    <source>
        <dbReference type="ARBA" id="ARBA00022840"/>
    </source>
</evidence>
<dbReference type="InterPro" id="IPR017871">
    <property type="entry name" value="ABC_transporter-like_CS"/>
</dbReference>
<dbReference type="Gene3D" id="3.40.50.300">
    <property type="entry name" value="P-loop containing nucleotide triphosphate hydrolases"/>
    <property type="match status" value="1"/>
</dbReference>
<dbReference type="PROSITE" id="PS00211">
    <property type="entry name" value="ABC_TRANSPORTER_1"/>
    <property type="match status" value="1"/>
</dbReference>
<dbReference type="EMBL" id="DRGY01000090">
    <property type="protein sequence ID" value="HEA52915.1"/>
    <property type="molecule type" value="Genomic_DNA"/>
</dbReference>
<dbReference type="InterPro" id="IPR052156">
    <property type="entry name" value="BCAA_Transport_ATP-bd_LivF"/>
</dbReference>
<keyword evidence="2" id="KW-0813">Transport</keyword>
<accession>A0A831R5T3</accession>
<evidence type="ECO:0000256" key="1">
    <source>
        <dbReference type="ARBA" id="ARBA00005417"/>
    </source>
</evidence>
<dbReference type="GO" id="GO:0015807">
    <property type="term" value="P:L-amino acid transport"/>
    <property type="evidence" value="ECO:0007669"/>
    <property type="project" value="TreeGrafter"/>
</dbReference>
<dbReference type="InterPro" id="IPR012312">
    <property type="entry name" value="Hemerythrin-like"/>
</dbReference>
<dbReference type="CDD" id="cd12108">
    <property type="entry name" value="Hr-like"/>
    <property type="match status" value="1"/>
</dbReference>
<dbReference type="Pfam" id="PF01814">
    <property type="entry name" value="Hemerythrin"/>
    <property type="match status" value="1"/>
</dbReference>
<evidence type="ECO:0000256" key="5">
    <source>
        <dbReference type="ARBA" id="ARBA00022970"/>
    </source>
</evidence>
<evidence type="ECO:0000256" key="3">
    <source>
        <dbReference type="ARBA" id="ARBA00022741"/>
    </source>
</evidence>
<proteinExistence type="inferred from homology"/>
<protein>
    <submittedName>
        <fullName evidence="7">ATP-binding cassette domain-containing protein</fullName>
    </submittedName>
</protein>
<evidence type="ECO:0000256" key="2">
    <source>
        <dbReference type="ARBA" id="ARBA00022448"/>
    </source>
</evidence>
<dbReference type="AlphaFoldDB" id="A0A831R5T3"/>
<dbReference type="InterPro" id="IPR027417">
    <property type="entry name" value="P-loop_NTPase"/>
</dbReference>
<gene>
    <name evidence="7" type="ORF">ENI00_11480</name>
</gene>
<dbReference type="PROSITE" id="PS50893">
    <property type="entry name" value="ABC_TRANSPORTER_2"/>
    <property type="match status" value="1"/>
</dbReference>
<feature type="domain" description="ABC transporter" evidence="6">
    <location>
        <begin position="226"/>
        <end position="458"/>
    </location>
</feature>
<evidence type="ECO:0000259" key="6">
    <source>
        <dbReference type="PROSITE" id="PS50893"/>
    </source>
</evidence>
<evidence type="ECO:0000313" key="7">
    <source>
        <dbReference type="EMBL" id="HEA52915.1"/>
    </source>
</evidence>
<sequence>MTSVQTQTPTNVAPEDSYSQQAISTIVQEHQSLWRVLDLLDQLQYDMNINEQRPDETLFNTIFDYIQHFARRVHSSPEEIVLYRVLGEKSPETKPLLGKLAHGYVIGDQKINELRHLLTLCVERWPEGQENFSHALARFTEALRKHIKKEEGVVIPRARKVLNEDDWHRIIESRDQANDPLFGERVRDEFRELRHRIVSYTPERLGGLGLNHAPRKATQHATEEMLLIKGLKTSYGQIEALHGIDIHINRGEIVSLVGANGAGKSTLLMTISGLQPTDSGSITFEGKDLLKVGTDRRVASGIVQVPEGRQVFKDLSVEDNLLLGAYTRGRSPEVNDDIERMYEKFPILRQKRRNLAGELSGGQQQMLAMGRALMAKPRLLLLDEPSMGLAPLIIEEIFNIVKELKNEGMTIFLVEQNASQALALADRGYVLETGRVVMEGSGRELLSNEKVREAYLGM</sequence>
<dbReference type="Gene3D" id="1.20.120.520">
    <property type="entry name" value="nmb1532 protein domain like"/>
    <property type="match status" value="1"/>
</dbReference>
<dbReference type="InterPro" id="IPR003439">
    <property type="entry name" value="ABC_transporter-like_ATP-bd"/>
</dbReference>
<keyword evidence="3" id="KW-0547">Nucleotide-binding</keyword>
<dbReference type="Proteomes" id="UP000885748">
    <property type="component" value="Unassembled WGS sequence"/>
</dbReference>
<dbReference type="InterPro" id="IPR003593">
    <property type="entry name" value="AAA+_ATPase"/>
</dbReference>
<comment type="caution">
    <text evidence="7">The sequence shown here is derived from an EMBL/GenBank/DDBJ whole genome shotgun (WGS) entry which is preliminary data.</text>
</comment>
<comment type="similarity">
    <text evidence="1">Belongs to the ABC transporter superfamily.</text>
</comment>
<dbReference type="GO" id="GO:0005524">
    <property type="term" value="F:ATP binding"/>
    <property type="evidence" value="ECO:0007669"/>
    <property type="project" value="UniProtKB-KW"/>
</dbReference>
<dbReference type="PANTHER" id="PTHR43820:SF3">
    <property type="entry name" value="BRANCHED-CHAIN AMINO ACID TRANSPORT SYSTEM,ATP-BINDING PROTEIN"/>
    <property type="match status" value="1"/>
</dbReference>
<dbReference type="PANTHER" id="PTHR43820">
    <property type="entry name" value="HIGH-AFFINITY BRANCHED-CHAIN AMINO ACID TRANSPORT ATP-BINDING PROTEIN LIVF"/>
    <property type="match status" value="1"/>
</dbReference>
<keyword evidence="5" id="KW-0029">Amino-acid transport</keyword>
<organism evidence="7">
    <name type="scientific">Marinobacter antarcticus</name>
    <dbReference type="NCBI Taxonomy" id="564117"/>
    <lineage>
        <taxon>Bacteria</taxon>
        <taxon>Pseudomonadati</taxon>
        <taxon>Pseudomonadota</taxon>
        <taxon>Gammaproteobacteria</taxon>
        <taxon>Pseudomonadales</taxon>
        <taxon>Marinobacteraceae</taxon>
        <taxon>Marinobacter</taxon>
    </lineage>
</organism>
<dbReference type="SUPFAM" id="SSF52540">
    <property type="entry name" value="P-loop containing nucleoside triphosphate hydrolases"/>
    <property type="match status" value="1"/>
</dbReference>
<name>A0A831R5T3_9GAMM</name>
<dbReference type="CDD" id="cd03224">
    <property type="entry name" value="ABC_TM1139_LivF_branched"/>
    <property type="match status" value="1"/>
</dbReference>
<reference evidence="7" key="1">
    <citation type="journal article" date="2020" name="mSystems">
        <title>Genome- and Community-Level Interaction Insights into Carbon Utilization and Element Cycling Functions of Hydrothermarchaeota in Hydrothermal Sediment.</title>
        <authorList>
            <person name="Zhou Z."/>
            <person name="Liu Y."/>
            <person name="Xu W."/>
            <person name="Pan J."/>
            <person name="Luo Z.H."/>
            <person name="Li M."/>
        </authorList>
    </citation>
    <scope>NUCLEOTIDE SEQUENCE [LARGE SCALE GENOMIC DNA]</scope>
    <source>
        <strain evidence="7">HyVt-357</strain>
    </source>
</reference>
<dbReference type="SMART" id="SM00382">
    <property type="entry name" value="AAA"/>
    <property type="match status" value="1"/>
</dbReference>
<dbReference type="Pfam" id="PF00005">
    <property type="entry name" value="ABC_tran"/>
    <property type="match status" value="1"/>
</dbReference>